<sequence length="483" mass="51667">MNSYSSLASWSDALTTRAVSAVEAVDYFSDRITKINPQLNAYITTDIDRARSAAADIDRQRVAGESLSNIAGIPFGVKDVIDTSGIRATGAAAILDNFEPTFDSTVIARLKNAGALVIGKHNCDAFGHGSSNEHSMYGAVKNPWDVSRVPGGSSGGSGAAVAADLCSFAIAEDTGGSVRAPASFCGVSGLKVSYGRNSRYGSMPMASSLDSIGPIAQTAEDIAIILQHIAGHDPLDATSAIAALPDYRTEIQKSVAGLKIGVPEEYFSAHLQPQIRAVVENALHTFEELGASLVPISLPHTSYAIATYYILVPCEDSSNLARLDGIRYGVRQKAADLYHTYTASRTQGFPDEVKRRIMLGTFALSYGYYDAYYLKAQRVRTLIRRDFDEAFNKVDVIMGPSAPGIAFKLGANASDPLQMYLEDAYVVPASLAGICALSVPCGFVDGMPVGLQIMGPRLKEELPLRFGHHYQLATSWHTTHPAL</sequence>
<comment type="function">
    <text evidence="7">Allows the formation of correctly charged Gln-tRNA(Gln) through the transamidation of misacylated Glu-tRNA(Gln) in organisms which lack glutaminyl-tRNA synthetase. The reaction takes place in the presence of glutamine and ATP through an activated gamma-phospho-Glu-tRNA(Gln).</text>
</comment>
<dbReference type="HAMAP" id="MF_00120">
    <property type="entry name" value="GatA"/>
    <property type="match status" value="1"/>
</dbReference>
<dbReference type="NCBIfam" id="TIGR00132">
    <property type="entry name" value="gatA"/>
    <property type="match status" value="1"/>
</dbReference>
<feature type="active site" description="Charge relay system" evidence="7">
    <location>
        <position position="153"/>
    </location>
</feature>
<dbReference type="GO" id="GO:0005524">
    <property type="term" value="F:ATP binding"/>
    <property type="evidence" value="ECO:0007669"/>
    <property type="project" value="UniProtKB-KW"/>
</dbReference>
<dbReference type="STRING" id="1798682.A3C15_02590"/>
<keyword evidence="3 7" id="KW-0547">Nucleotide-binding</keyword>
<evidence type="ECO:0000259" key="8">
    <source>
        <dbReference type="Pfam" id="PF01425"/>
    </source>
</evidence>
<feature type="active site" description="Charge relay system" evidence="7">
    <location>
        <position position="78"/>
    </location>
</feature>
<dbReference type="SUPFAM" id="SSF75304">
    <property type="entry name" value="Amidase signature (AS) enzymes"/>
    <property type="match status" value="1"/>
</dbReference>
<evidence type="ECO:0000256" key="3">
    <source>
        <dbReference type="ARBA" id="ARBA00022741"/>
    </source>
</evidence>
<evidence type="ECO:0000256" key="1">
    <source>
        <dbReference type="ARBA" id="ARBA00008069"/>
    </source>
</evidence>
<dbReference type="InterPro" id="IPR020556">
    <property type="entry name" value="Amidase_CS"/>
</dbReference>
<organism evidence="9 10">
    <name type="scientific">Candidatus Magasanikbacteria bacterium RIFCSPHIGHO2_02_FULL_50_9b</name>
    <dbReference type="NCBI Taxonomy" id="1798682"/>
    <lineage>
        <taxon>Bacteria</taxon>
        <taxon>Candidatus Magasanikiibacteriota</taxon>
    </lineage>
</organism>
<keyword evidence="5 7" id="KW-0648">Protein biosynthesis</keyword>
<evidence type="ECO:0000256" key="2">
    <source>
        <dbReference type="ARBA" id="ARBA00022598"/>
    </source>
</evidence>
<comment type="caution">
    <text evidence="9">The sequence shown here is derived from an EMBL/GenBank/DDBJ whole genome shotgun (WGS) entry which is preliminary data.</text>
</comment>
<keyword evidence="2 7" id="KW-0436">Ligase</keyword>
<keyword evidence="4 7" id="KW-0067">ATP-binding</keyword>
<dbReference type="PANTHER" id="PTHR11895:SF151">
    <property type="entry name" value="GLUTAMYL-TRNA(GLN) AMIDOTRANSFERASE SUBUNIT A"/>
    <property type="match status" value="1"/>
</dbReference>
<dbReference type="InterPro" id="IPR023631">
    <property type="entry name" value="Amidase_dom"/>
</dbReference>
<proteinExistence type="inferred from homology"/>
<dbReference type="InterPro" id="IPR000120">
    <property type="entry name" value="Amidase"/>
</dbReference>
<comment type="similarity">
    <text evidence="1 7">Belongs to the amidase family. GatA subfamily.</text>
</comment>
<protein>
    <recommendedName>
        <fullName evidence="7">Glutamyl-tRNA(Gln) amidotransferase subunit A</fullName>
        <shortName evidence="7">Glu-ADT subunit A</shortName>
        <ecNumber evidence="7">6.3.5.7</ecNumber>
    </recommendedName>
</protein>
<dbReference type="GO" id="GO:0006412">
    <property type="term" value="P:translation"/>
    <property type="evidence" value="ECO:0007669"/>
    <property type="project" value="UniProtKB-UniRule"/>
</dbReference>
<dbReference type="Pfam" id="PF01425">
    <property type="entry name" value="Amidase"/>
    <property type="match status" value="1"/>
</dbReference>
<dbReference type="InterPro" id="IPR004412">
    <property type="entry name" value="GatA"/>
</dbReference>
<evidence type="ECO:0000313" key="10">
    <source>
        <dbReference type="Proteomes" id="UP000176532"/>
    </source>
</evidence>
<dbReference type="PROSITE" id="PS00571">
    <property type="entry name" value="AMIDASES"/>
    <property type="match status" value="1"/>
</dbReference>
<evidence type="ECO:0000256" key="4">
    <source>
        <dbReference type="ARBA" id="ARBA00022840"/>
    </source>
</evidence>
<evidence type="ECO:0000256" key="6">
    <source>
        <dbReference type="ARBA" id="ARBA00047407"/>
    </source>
</evidence>
<comment type="catalytic activity">
    <reaction evidence="6 7">
        <text>L-glutamyl-tRNA(Gln) + L-glutamine + ATP + H2O = L-glutaminyl-tRNA(Gln) + L-glutamate + ADP + phosphate + H(+)</text>
        <dbReference type="Rhea" id="RHEA:17521"/>
        <dbReference type="Rhea" id="RHEA-COMP:9681"/>
        <dbReference type="Rhea" id="RHEA-COMP:9684"/>
        <dbReference type="ChEBI" id="CHEBI:15377"/>
        <dbReference type="ChEBI" id="CHEBI:15378"/>
        <dbReference type="ChEBI" id="CHEBI:29985"/>
        <dbReference type="ChEBI" id="CHEBI:30616"/>
        <dbReference type="ChEBI" id="CHEBI:43474"/>
        <dbReference type="ChEBI" id="CHEBI:58359"/>
        <dbReference type="ChEBI" id="CHEBI:78520"/>
        <dbReference type="ChEBI" id="CHEBI:78521"/>
        <dbReference type="ChEBI" id="CHEBI:456216"/>
        <dbReference type="EC" id="6.3.5.7"/>
    </reaction>
</comment>
<reference evidence="9 10" key="1">
    <citation type="journal article" date="2016" name="Nat. Commun.">
        <title>Thousands of microbial genomes shed light on interconnected biogeochemical processes in an aquifer system.</title>
        <authorList>
            <person name="Anantharaman K."/>
            <person name="Brown C.T."/>
            <person name="Hug L.A."/>
            <person name="Sharon I."/>
            <person name="Castelle C.J."/>
            <person name="Probst A.J."/>
            <person name="Thomas B.C."/>
            <person name="Singh A."/>
            <person name="Wilkins M.J."/>
            <person name="Karaoz U."/>
            <person name="Brodie E.L."/>
            <person name="Williams K.H."/>
            <person name="Hubbard S.S."/>
            <person name="Banfield J.F."/>
        </authorList>
    </citation>
    <scope>NUCLEOTIDE SEQUENCE [LARGE SCALE GENOMIC DNA]</scope>
</reference>
<dbReference type="InterPro" id="IPR036928">
    <property type="entry name" value="AS_sf"/>
</dbReference>
<dbReference type="EC" id="6.3.5.7" evidence="7"/>
<evidence type="ECO:0000256" key="7">
    <source>
        <dbReference type="HAMAP-Rule" id="MF_00120"/>
    </source>
</evidence>
<dbReference type="GO" id="GO:0050567">
    <property type="term" value="F:glutaminyl-tRNA synthase (glutamine-hydrolyzing) activity"/>
    <property type="evidence" value="ECO:0007669"/>
    <property type="project" value="UniProtKB-UniRule"/>
</dbReference>
<dbReference type="GO" id="GO:0030956">
    <property type="term" value="C:glutamyl-tRNA(Gln) amidotransferase complex"/>
    <property type="evidence" value="ECO:0007669"/>
    <property type="project" value="InterPro"/>
</dbReference>
<dbReference type="AlphaFoldDB" id="A0A1F6M7U5"/>
<feature type="active site" description="Acyl-ester intermediate" evidence="7">
    <location>
        <position position="177"/>
    </location>
</feature>
<feature type="domain" description="Amidase" evidence="8">
    <location>
        <begin position="23"/>
        <end position="462"/>
    </location>
</feature>
<dbReference type="Gene3D" id="3.90.1300.10">
    <property type="entry name" value="Amidase signature (AS) domain"/>
    <property type="match status" value="1"/>
</dbReference>
<gene>
    <name evidence="7" type="primary">gatA</name>
    <name evidence="9" type="ORF">A3C15_02590</name>
</gene>
<dbReference type="EMBL" id="MFQD01000038">
    <property type="protein sequence ID" value="OGH67671.1"/>
    <property type="molecule type" value="Genomic_DNA"/>
</dbReference>
<evidence type="ECO:0000256" key="5">
    <source>
        <dbReference type="ARBA" id="ARBA00022917"/>
    </source>
</evidence>
<dbReference type="Proteomes" id="UP000176532">
    <property type="component" value="Unassembled WGS sequence"/>
</dbReference>
<name>A0A1F6M7U5_9BACT</name>
<comment type="subunit">
    <text evidence="7">Heterotrimer of A, B and C subunits.</text>
</comment>
<accession>A0A1F6M7U5</accession>
<dbReference type="PANTHER" id="PTHR11895">
    <property type="entry name" value="TRANSAMIDASE"/>
    <property type="match status" value="1"/>
</dbReference>
<evidence type="ECO:0000313" key="9">
    <source>
        <dbReference type="EMBL" id="OGH67671.1"/>
    </source>
</evidence>